<feature type="compositionally biased region" description="Low complexity" evidence="1">
    <location>
        <begin position="232"/>
        <end position="244"/>
    </location>
</feature>
<dbReference type="EMBL" id="JAYKXP010000005">
    <property type="protein sequence ID" value="KAK7058648.1"/>
    <property type="molecule type" value="Genomic_DNA"/>
</dbReference>
<dbReference type="AlphaFoldDB" id="A0AAW0E2V6"/>
<evidence type="ECO:0000313" key="3">
    <source>
        <dbReference type="Proteomes" id="UP001383192"/>
    </source>
</evidence>
<feature type="region of interest" description="Disordered" evidence="1">
    <location>
        <begin position="94"/>
        <end position="122"/>
    </location>
</feature>
<evidence type="ECO:0000256" key="1">
    <source>
        <dbReference type="SAM" id="MobiDB-lite"/>
    </source>
</evidence>
<feature type="region of interest" description="Disordered" evidence="1">
    <location>
        <begin position="232"/>
        <end position="262"/>
    </location>
</feature>
<evidence type="ECO:0000313" key="2">
    <source>
        <dbReference type="EMBL" id="KAK7058648.1"/>
    </source>
</evidence>
<gene>
    <name evidence="2" type="ORF">VNI00_002284</name>
</gene>
<reference evidence="2 3" key="1">
    <citation type="submission" date="2024-01" db="EMBL/GenBank/DDBJ databases">
        <title>A draft genome for a cacao thread blight-causing isolate of Paramarasmius palmivorus.</title>
        <authorList>
            <person name="Baruah I.K."/>
            <person name="Bukari Y."/>
            <person name="Amoako-Attah I."/>
            <person name="Meinhardt L.W."/>
            <person name="Bailey B.A."/>
            <person name="Cohen S.P."/>
        </authorList>
    </citation>
    <scope>NUCLEOTIDE SEQUENCE [LARGE SCALE GENOMIC DNA]</scope>
    <source>
        <strain evidence="2 3">GH-12</strain>
    </source>
</reference>
<proteinExistence type="predicted"/>
<protein>
    <submittedName>
        <fullName evidence="2">Uncharacterized protein</fullName>
    </submittedName>
</protein>
<feature type="compositionally biased region" description="Basic residues" evidence="1">
    <location>
        <begin position="245"/>
        <end position="254"/>
    </location>
</feature>
<organism evidence="2 3">
    <name type="scientific">Paramarasmius palmivorus</name>
    <dbReference type="NCBI Taxonomy" id="297713"/>
    <lineage>
        <taxon>Eukaryota</taxon>
        <taxon>Fungi</taxon>
        <taxon>Dikarya</taxon>
        <taxon>Basidiomycota</taxon>
        <taxon>Agaricomycotina</taxon>
        <taxon>Agaricomycetes</taxon>
        <taxon>Agaricomycetidae</taxon>
        <taxon>Agaricales</taxon>
        <taxon>Marasmiineae</taxon>
        <taxon>Marasmiaceae</taxon>
        <taxon>Paramarasmius</taxon>
    </lineage>
</organism>
<keyword evidence="3" id="KW-1185">Reference proteome</keyword>
<comment type="caution">
    <text evidence="2">The sequence shown here is derived from an EMBL/GenBank/DDBJ whole genome shotgun (WGS) entry which is preliminary data.</text>
</comment>
<sequence>MGTHYPFLQGSYFDSTLYALARWPKALLPSLSIAQDPFDQQKHTSVIRGNSLGFAQPLVFFQIDPALAILLRSPTIRATLTSLRFRIPGRNILAFTQPPPPNPPSFGALRPANDSSDSEEEAERIRQLYTHEYARLTASPHLTLLDVATTAIPGSNISSILGRFPSLRHLIMDKCGLLPGELCVRNNCGEWAALAKSLATAGSYKAQEREEKVTQWLERLCEYKRAQAGSVEAAGSSSSANNLSRAKKTKKGRKGVATATISLRKEELPSPPPFLQPENMKNSLTLPIIGGGPGVPKRPINPRQKIRILPTIPTLRSFATDVAPLHPAASNVPAREALFKVIRTKWEEGWAEGVAQLVKKRQLLRASWKNNTVRVVRFADPHELRQLNQDHSGEAFGDTEEGLDGLVDIYDAEEFDVDLADSNGCGKSPTLCLEGTGRFVEGHSHLDECGHILARNIWGDEWDD</sequence>
<name>A0AAW0E2V6_9AGAR</name>
<accession>A0AAW0E2V6</accession>
<dbReference type="Proteomes" id="UP001383192">
    <property type="component" value="Unassembled WGS sequence"/>
</dbReference>